<feature type="transmembrane region" description="Helical" evidence="1">
    <location>
        <begin position="23"/>
        <end position="50"/>
    </location>
</feature>
<keyword evidence="1" id="KW-0472">Membrane</keyword>
<name>A0A2P2JX28_RHIMU</name>
<evidence type="ECO:0000256" key="1">
    <source>
        <dbReference type="SAM" id="Phobius"/>
    </source>
</evidence>
<accession>A0A2P2JX28</accession>
<dbReference type="EMBL" id="GGEC01017528">
    <property type="protein sequence ID" value="MBW98011.1"/>
    <property type="molecule type" value="Transcribed_RNA"/>
</dbReference>
<evidence type="ECO:0000313" key="2">
    <source>
        <dbReference type="EMBL" id="MBW98011.1"/>
    </source>
</evidence>
<dbReference type="AlphaFoldDB" id="A0A2P2JX28"/>
<sequence>MFLVFIRSLRIIFHGQYPTSRNFFCYCLFCWYWVVVRVAASAAIMLYGMFSLEVMRSLSHRIMMGMI</sequence>
<keyword evidence="1" id="KW-0812">Transmembrane</keyword>
<protein>
    <submittedName>
        <fullName evidence="2">Uncharacterized protein</fullName>
    </submittedName>
</protein>
<organism evidence="2">
    <name type="scientific">Rhizophora mucronata</name>
    <name type="common">Asiatic mangrove</name>
    <dbReference type="NCBI Taxonomy" id="61149"/>
    <lineage>
        <taxon>Eukaryota</taxon>
        <taxon>Viridiplantae</taxon>
        <taxon>Streptophyta</taxon>
        <taxon>Embryophyta</taxon>
        <taxon>Tracheophyta</taxon>
        <taxon>Spermatophyta</taxon>
        <taxon>Magnoliopsida</taxon>
        <taxon>eudicotyledons</taxon>
        <taxon>Gunneridae</taxon>
        <taxon>Pentapetalae</taxon>
        <taxon>rosids</taxon>
        <taxon>fabids</taxon>
        <taxon>Malpighiales</taxon>
        <taxon>Rhizophoraceae</taxon>
        <taxon>Rhizophora</taxon>
    </lineage>
</organism>
<reference evidence="2" key="1">
    <citation type="submission" date="2018-02" db="EMBL/GenBank/DDBJ databases">
        <title>Rhizophora mucronata_Transcriptome.</title>
        <authorList>
            <person name="Meera S.P."/>
            <person name="Sreeshan A."/>
            <person name="Augustine A."/>
        </authorList>
    </citation>
    <scope>NUCLEOTIDE SEQUENCE</scope>
    <source>
        <tissue evidence="2">Leaf</tissue>
    </source>
</reference>
<keyword evidence="1" id="KW-1133">Transmembrane helix</keyword>
<proteinExistence type="predicted"/>